<dbReference type="Gene3D" id="1.10.260.40">
    <property type="entry name" value="lambda repressor-like DNA-binding domains"/>
    <property type="match status" value="1"/>
</dbReference>
<feature type="domain" description="HTH cro/C1-type" evidence="1">
    <location>
        <begin position="7"/>
        <end position="41"/>
    </location>
</feature>
<dbReference type="SUPFAM" id="SSF47413">
    <property type="entry name" value="lambda repressor-like DNA-binding domains"/>
    <property type="match status" value="1"/>
</dbReference>
<proteinExistence type="predicted"/>
<dbReference type="OrthoDB" id="6302218at2"/>
<sequence length="78" mass="8792">MDLPAKMKAIRTKEGLTQTEFCEIVGISISSWKKYEAGITEMGLQPFLKVANHERFRKYAFWLTTGDVVAEVGQVSPI</sequence>
<evidence type="ECO:0000313" key="3">
    <source>
        <dbReference type="Proteomes" id="UP000273854"/>
    </source>
</evidence>
<protein>
    <recommendedName>
        <fullName evidence="1">HTH cro/C1-type domain-containing protein</fullName>
    </recommendedName>
</protein>
<name>A0A3M5PB55_PSEVI</name>
<reference evidence="2 3" key="1">
    <citation type="submission" date="2018-08" db="EMBL/GenBank/DDBJ databases">
        <title>Recombination of ecologically and evolutionarily significant loci maintains genetic cohesion in the Pseudomonas syringae species complex.</title>
        <authorList>
            <person name="Dillon M."/>
            <person name="Thakur S."/>
            <person name="Almeida R.N.D."/>
            <person name="Weir B.S."/>
            <person name="Guttman D.S."/>
        </authorList>
    </citation>
    <scope>NUCLEOTIDE SEQUENCE [LARGE SCALE GENOMIC DNA]</scope>
    <source>
        <strain evidence="2 3">ICMP 19473</strain>
    </source>
</reference>
<organism evidence="2 3">
    <name type="scientific">Pseudomonas viridiflava</name>
    <name type="common">Phytomonas viridiflava</name>
    <dbReference type="NCBI Taxonomy" id="33069"/>
    <lineage>
        <taxon>Bacteria</taxon>
        <taxon>Pseudomonadati</taxon>
        <taxon>Pseudomonadota</taxon>
        <taxon>Gammaproteobacteria</taxon>
        <taxon>Pseudomonadales</taxon>
        <taxon>Pseudomonadaceae</taxon>
        <taxon>Pseudomonas</taxon>
    </lineage>
</organism>
<dbReference type="CDD" id="cd00093">
    <property type="entry name" value="HTH_XRE"/>
    <property type="match status" value="1"/>
</dbReference>
<dbReference type="Pfam" id="PF01381">
    <property type="entry name" value="HTH_3"/>
    <property type="match status" value="1"/>
</dbReference>
<dbReference type="RefSeq" id="WP_122208466.1">
    <property type="nucleotide sequence ID" value="NZ_RBTP01000034.1"/>
</dbReference>
<dbReference type="GO" id="GO:0003677">
    <property type="term" value="F:DNA binding"/>
    <property type="evidence" value="ECO:0007669"/>
    <property type="project" value="InterPro"/>
</dbReference>
<dbReference type="PROSITE" id="PS50943">
    <property type="entry name" value="HTH_CROC1"/>
    <property type="match status" value="1"/>
</dbReference>
<comment type="caution">
    <text evidence="2">The sequence shown here is derived from an EMBL/GenBank/DDBJ whole genome shotgun (WGS) entry which is preliminary data.</text>
</comment>
<dbReference type="EMBL" id="RBTP01000034">
    <property type="protein sequence ID" value="RMT81397.1"/>
    <property type="molecule type" value="Genomic_DNA"/>
</dbReference>
<dbReference type="InterPro" id="IPR010982">
    <property type="entry name" value="Lambda_DNA-bd_dom_sf"/>
</dbReference>
<dbReference type="AlphaFoldDB" id="A0A3M5PB55"/>
<evidence type="ECO:0000313" key="2">
    <source>
        <dbReference type="EMBL" id="RMT81397.1"/>
    </source>
</evidence>
<evidence type="ECO:0000259" key="1">
    <source>
        <dbReference type="PROSITE" id="PS50943"/>
    </source>
</evidence>
<dbReference type="InterPro" id="IPR001387">
    <property type="entry name" value="Cro/C1-type_HTH"/>
</dbReference>
<dbReference type="SMART" id="SM00530">
    <property type="entry name" value="HTH_XRE"/>
    <property type="match status" value="1"/>
</dbReference>
<dbReference type="Proteomes" id="UP000273854">
    <property type="component" value="Unassembled WGS sequence"/>
</dbReference>
<gene>
    <name evidence="2" type="ORF">ALP40_200007</name>
</gene>
<accession>A0A3M5PB55</accession>